<reference evidence="3" key="2">
    <citation type="submission" date="2025-08" db="UniProtKB">
        <authorList>
            <consortium name="RefSeq"/>
        </authorList>
    </citation>
    <scope>IDENTIFICATION</scope>
</reference>
<organism evidence="2 3">
    <name type="scientific">Lingula anatina</name>
    <name type="common">Brachiopod</name>
    <name type="synonym">Lingula unguis</name>
    <dbReference type="NCBI Taxonomy" id="7574"/>
    <lineage>
        <taxon>Eukaryota</taxon>
        <taxon>Metazoa</taxon>
        <taxon>Spiralia</taxon>
        <taxon>Lophotrochozoa</taxon>
        <taxon>Brachiopoda</taxon>
        <taxon>Linguliformea</taxon>
        <taxon>Lingulata</taxon>
        <taxon>Lingulida</taxon>
        <taxon>Linguloidea</taxon>
        <taxon>Lingulidae</taxon>
        <taxon>Lingula</taxon>
    </lineage>
</organism>
<dbReference type="AlphaFoldDB" id="A0A1S3H2L5"/>
<keyword evidence="2" id="KW-1185">Reference proteome</keyword>
<dbReference type="Proteomes" id="UP000085678">
    <property type="component" value="Unplaced"/>
</dbReference>
<sequence>MDQKQVIFFALVLLTFSTCLGSEDVSSKSDKLLERIVALLTRDQEDMDTRGVAPDCTQKVMDVQIQCSSQYNAKSTGGLEYCEWSKLTNIGFMGCFYQGWYKAFDTVGAKCTQEFTNAKDMMVKYYNHRMKTHGCPESAM</sequence>
<feature type="signal peptide" evidence="1">
    <location>
        <begin position="1"/>
        <end position="21"/>
    </location>
</feature>
<dbReference type="GeneID" id="106151159"/>
<accession>A0A1S3H2L5</accession>
<protein>
    <submittedName>
        <fullName evidence="3">Uncharacterized protein LOC106151159</fullName>
    </submittedName>
</protein>
<reference evidence="3" key="1">
    <citation type="journal article" date="2015" name="Nat. Commun.">
        <title>The Lingula genome provides insights into brachiopod evolution and the origin of phosphate biomineralization.</title>
        <authorList>
            <person name="Luo Y.J."/>
            <person name="Takeuchi T."/>
            <person name="Koyanagi R."/>
            <person name="Yamada L."/>
            <person name="Kanda M."/>
            <person name="Khalturina M."/>
            <person name="Fujie M."/>
            <person name="Yamasaki S.I."/>
            <person name="Endo K."/>
            <person name="Satoh N."/>
        </authorList>
    </citation>
    <scope>NUCLEOTIDE SEQUENCE</scope>
</reference>
<evidence type="ECO:0000313" key="3">
    <source>
        <dbReference type="RefSeq" id="XP_013379721.1"/>
    </source>
</evidence>
<proteinExistence type="predicted"/>
<name>A0A1S3H2L5_LINAN</name>
<gene>
    <name evidence="3" type="primary">LOC106151159</name>
</gene>
<evidence type="ECO:0000313" key="2">
    <source>
        <dbReference type="Proteomes" id="UP000085678"/>
    </source>
</evidence>
<dbReference type="RefSeq" id="XP_013379721.1">
    <property type="nucleotide sequence ID" value="XM_013524267.1"/>
</dbReference>
<dbReference type="InParanoid" id="A0A1S3H2L5"/>
<evidence type="ECO:0000256" key="1">
    <source>
        <dbReference type="SAM" id="SignalP"/>
    </source>
</evidence>
<dbReference type="KEGG" id="lak:106151159"/>
<feature type="chain" id="PRO_5010171632" evidence="1">
    <location>
        <begin position="22"/>
        <end position="140"/>
    </location>
</feature>
<keyword evidence="1" id="KW-0732">Signal</keyword>